<comment type="subcellular location">
    <subcellularLocation>
        <location evidence="1 4">Bacterial flagellum basal body</location>
    </subcellularLocation>
</comment>
<evidence type="ECO:0000256" key="4">
    <source>
        <dbReference type="HAMAP-Rule" id="MF_00724"/>
    </source>
</evidence>
<comment type="similarity">
    <text evidence="2 4">Belongs to the FliE family.</text>
</comment>
<dbReference type="Proteomes" id="UP000183107">
    <property type="component" value="Unassembled WGS sequence"/>
</dbReference>
<keyword evidence="6" id="KW-0966">Cell projection</keyword>
<evidence type="ECO:0000256" key="5">
    <source>
        <dbReference type="NCBIfam" id="TIGR00205"/>
    </source>
</evidence>
<accession>A0A1I4Y8U0</accession>
<dbReference type="EMBL" id="FOVJ01000001">
    <property type="protein sequence ID" value="SFN34492.1"/>
    <property type="molecule type" value="Genomic_DNA"/>
</dbReference>
<protein>
    <recommendedName>
        <fullName evidence="4 5">Flagellar hook-basal body complex protein FliE</fullName>
    </recommendedName>
</protein>
<evidence type="ECO:0000313" key="7">
    <source>
        <dbReference type="Proteomes" id="UP000183107"/>
    </source>
</evidence>
<proteinExistence type="inferred from homology"/>
<dbReference type="GO" id="GO:0009425">
    <property type="term" value="C:bacterial-type flagellum basal body"/>
    <property type="evidence" value="ECO:0007669"/>
    <property type="project" value="UniProtKB-SubCell"/>
</dbReference>
<keyword evidence="6" id="KW-0282">Flagellum</keyword>
<sequence length="133" mass="14297">MVSSLWLVSCNLSKKVLMAEPKMDVSKIDALLAQLQTGAARAAGKTASASTISDTGGNGSVDFTTVLKKSLDQVNNTQQHAAKLARDFELGTPEANLTEAMISMQKASISFQYTVQVRNKLVTAYQDIMNMPV</sequence>
<dbReference type="InterPro" id="IPR001624">
    <property type="entry name" value="FliE"/>
</dbReference>
<dbReference type="HAMAP" id="MF_00724">
    <property type="entry name" value="FliE"/>
    <property type="match status" value="1"/>
</dbReference>
<dbReference type="GO" id="GO:0003774">
    <property type="term" value="F:cytoskeletal motor activity"/>
    <property type="evidence" value="ECO:0007669"/>
    <property type="project" value="InterPro"/>
</dbReference>
<reference evidence="7" key="1">
    <citation type="submission" date="2016-10" db="EMBL/GenBank/DDBJ databases">
        <authorList>
            <person name="Varghese N."/>
        </authorList>
    </citation>
    <scope>NUCLEOTIDE SEQUENCE [LARGE SCALE GENOMIC DNA]</scope>
    <source>
        <strain evidence="7">Nsp8</strain>
    </source>
</reference>
<evidence type="ECO:0000256" key="3">
    <source>
        <dbReference type="ARBA" id="ARBA00023143"/>
    </source>
</evidence>
<organism evidence="6 7">
    <name type="scientific">Nitrosospira briensis</name>
    <dbReference type="NCBI Taxonomy" id="35799"/>
    <lineage>
        <taxon>Bacteria</taxon>
        <taxon>Pseudomonadati</taxon>
        <taxon>Pseudomonadota</taxon>
        <taxon>Betaproteobacteria</taxon>
        <taxon>Nitrosomonadales</taxon>
        <taxon>Nitrosomonadaceae</taxon>
        <taxon>Nitrosospira</taxon>
    </lineage>
</organism>
<evidence type="ECO:0000313" key="6">
    <source>
        <dbReference type="EMBL" id="SFN34492.1"/>
    </source>
</evidence>
<dbReference type="AlphaFoldDB" id="A0A1I4Y8U0"/>
<dbReference type="PANTHER" id="PTHR34653:SF1">
    <property type="entry name" value="FLAGELLAR HOOK-BASAL BODY COMPLEX PROTEIN FLIE"/>
    <property type="match status" value="1"/>
</dbReference>
<gene>
    <name evidence="4" type="primary">fliE</name>
    <name evidence="6" type="ORF">SAMN05216386_0575</name>
</gene>
<keyword evidence="3 4" id="KW-0975">Bacterial flagellum</keyword>
<keyword evidence="6" id="KW-0969">Cilium</keyword>
<dbReference type="STRING" id="1266925.GCA_000619905_00285"/>
<dbReference type="PANTHER" id="PTHR34653">
    <property type="match status" value="1"/>
</dbReference>
<dbReference type="PRINTS" id="PR01006">
    <property type="entry name" value="FLGHOOKFLIE"/>
</dbReference>
<dbReference type="Pfam" id="PF02049">
    <property type="entry name" value="FliE"/>
    <property type="match status" value="1"/>
</dbReference>
<evidence type="ECO:0000256" key="2">
    <source>
        <dbReference type="ARBA" id="ARBA00009272"/>
    </source>
</evidence>
<evidence type="ECO:0000256" key="1">
    <source>
        <dbReference type="ARBA" id="ARBA00004117"/>
    </source>
</evidence>
<dbReference type="GO" id="GO:0005198">
    <property type="term" value="F:structural molecule activity"/>
    <property type="evidence" value="ECO:0007669"/>
    <property type="project" value="UniProtKB-UniRule"/>
</dbReference>
<name>A0A1I4Y8U0_9PROT</name>
<dbReference type="GO" id="GO:0071973">
    <property type="term" value="P:bacterial-type flagellum-dependent cell motility"/>
    <property type="evidence" value="ECO:0007669"/>
    <property type="project" value="InterPro"/>
</dbReference>
<dbReference type="NCBIfam" id="TIGR00205">
    <property type="entry name" value="fliE"/>
    <property type="match status" value="1"/>
</dbReference>
<keyword evidence="7" id="KW-1185">Reference proteome</keyword>